<evidence type="ECO:0000256" key="3">
    <source>
        <dbReference type="ARBA" id="ARBA00023288"/>
    </source>
</evidence>
<dbReference type="Proteomes" id="UP000050795">
    <property type="component" value="Unassembled WGS sequence"/>
</dbReference>
<proteinExistence type="predicted"/>
<dbReference type="SMART" id="SM00174">
    <property type="entry name" value="RHO"/>
    <property type="match status" value="1"/>
</dbReference>
<dbReference type="SMART" id="SM00176">
    <property type="entry name" value="RAN"/>
    <property type="match status" value="1"/>
</dbReference>
<dbReference type="SMART" id="SM00175">
    <property type="entry name" value="RAB"/>
    <property type="match status" value="1"/>
</dbReference>
<evidence type="ECO:0000313" key="5">
    <source>
        <dbReference type="WBParaSite" id="TREG1_52790.1"/>
    </source>
</evidence>
<name>A0AA85K164_TRIRE</name>
<evidence type="ECO:0000313" key="4">
    <source>
        <dbReference type="Proteomes" id="UP000050795"/>
    </source>
</evidence>
<dbReference type="WBParaSite" id="TREG1_52790.1">
    <property type="protein sequence ID" value="TREG1_52790.1"/>
    <property type="gene ID" value="TREG1_52790"/>
</dbReference>
<keyword evidence="3" id="KW-0449">Lipoprotein</keyword>
<sequence length="240" mass="27088">MHASTSNLKYRSVCFCSERFSRSLLVILHIYQQGIVNKVLQKLLLIGDSGVGKSSLLMRYTNDCFESQLSATIGVDFKVKLVTVPDGTKVKLSIWDTAGQERFRTLTPNVYRGSHAAVFVYDVSNRESFEHLGSWMEELTTYADNPNMIKLLVGNKIDSIPREIPRDEGLRYARLYNMPYAETSAKTNEGVAQLFNEVVTKIYNHSELWSQGKKRALSSATNRAHLTQSYDKQPQSGCCS</sequence>
<organism evidence="4 5">
    <name type="scientific">Trichobilharzia regenti</name>
    <name type="common">Nasal bird schistosome</name>
    <dbReference type="NCBI Taxonomy" id="157069"/>
    <lineage>
        <taxon>Eukaryota</taxon>
        <taxon>Metazoa</taxon>
        <taxon>Spiralia</taxon>
        <taxon>Lophotrochozoa</taxon>
        <taxon>Platyhelminthes</taxon>
        <taxon>Trematoda</taxon>
        <taxon>Digenea</taxon>
        <taxon>Strigeidida</taxon>
        <taxon>Schistosomatoidea</taxon>
        <taxon>Schistosomatidae</taxon>
        <taxon>Trichobilharzia</taxon>
    </lineage>
</organism>
<dbReference type="FunFam" id="3.40.50.300:FF:001129">
    <property type="entry name" value="ras-related protein Rab-44 isoform X2"/>
    <property type="match status" value="1"/>
</dbReference>
<dbReference type="AlphaFoldDB" id="A0AA85K164"/>
<keyword evidence="2" id="KW-0342">GTP-binding</keyword>
<dbReference type="PROSITE" id="PS51421">
    <property type="entry name" value="RAS"/>
    <property type="match status" value="1"/>
</dbReference>
<evidence type="ECO:0000256" key="1">
    <source>
        <dbReference type="ARBA" id="ARBA00022741"/>
    </source>
</evidence>
<accession>A0AA85K164</accession>
<dbReference type="GO" id="GO:0003924">
    <property type="term" value="F:GTPase activity"/>
    <property type="evidence" value="ECO:0007669"/>
    <property type="project" value="InterPro"/>
</dbReference>
<reference evidence="5" key="2">
    <citation type="submission" date="2023-11" db="UniProtKB">
        <authorList>
            <consortium name="WormBaseParasite"/>
        </authorList>
    </citation>
    <scope>IDENTIFICATION</scope>
</reference>
<dbReference type="SUPFAM" id="SSF52540">
    <property type="entry name" value="P-loop containing nucleoside triphosphate hydrolases"/>
    <property type="match status" value="1"/>
</dbReference>
<dbReference type="SMART" id="SM00177">
    <property type="entry name" value="ARF"/>
    <property type="match status" value="1"/>
</dbReference>
<dbReference type="SMART" id="SM00173">
    <property type="entry name" value="RAS"/>
    <property type="match status" value="1"/>
</dbReference>
<dbReference type="InterPro" id="IPR027417">
    <property type="entry name" value="P-loop_NTPase"/>
</dbReference>
<dbReference type="NCBIfam" id="TIGR00231">
    <property type="entry name" value="small_GTP"/>
    <property type="match status" value="1"/>
</dbReference>
<dbReference type="Pfam" id="PF00071">
    <property type="entry name" value="Ras"/>
    <property type="match status" value="1"/>
</dbReference>
<dbReference type="InterPro" id="IPR001806">
    <property type="entry name" value="Small_GTPase"/>
</dbReference>
<keyword evidence="1" id="KW-0547">Nucleotide-binding</keyword>
<evidence type="ECO:0000256" key="2">
    <source>
        <dbReference type="ARBA" id="ARBA00023134"/>
    </source>
</evidence>
<dbReference type="GO" id="GO:0005525">
    <property type="term" value="F:GTP binding"/>
    <property type="evidence" value="ECO:0007669"/>
    <property type="project" value="UniProtKB-KW"/>
</dbReference>
<dbReference type="CDD" id="cd01863">
    <property type="entry name" value="Rab18"/>
    <property type="match status" value="1"/>
</dbReference>
<dbReference type="Gene3D" id="3.40.50.300">
    <property type="entry name" value="P-loop containing nucleotide triphosphate hydrolases"/>
    <property type="match status" value="1"/>
</dbReference>
<keyword evidence="4" id="KW-1185">Reference proteome</keyword>
<dbReference type="PANTHER" id="PTHR47977">
    <property type="entry name" value="RAS-RELATED PROTEIN RAB"/>
    <property type="match status" value="1"/>
</dbReference>
<reference evidence="4" key="1">
    <citation type="submission" date="2022-06" db="EMBL/GenBank/DDBJ databases">
        <authorList>
            <person name="Berger JAMES D."/>
            <person name="Berger JAMES D."/>
        </authorList>
    </citation>
    <scope>NUCLEOTIDE SEQUENCE [LARGE SCALE GENOMIC DNA]</scope>
</reference>
<dbReference type="InterPro" id="IPR050227">
    <property type="entry name" value="Rab"/>
</dbReference>
<evidence type="ECO:0008006" key="6">
    <source>
        <dbReference type="Google" id="ProtNLM"/>
    </source>
</evidence>
<dbReference type="InterPro" id="IPR005225">
    <property type="entry name" value="Small_GTP-bd"/>
</dbReference>
<dbReference type="PROSITE" id="PS51419">
    <property type="entry name" value="RAB"/>
    <property type="match status" value="1"/>
</dbReference>
<protein>
    <recommendedName>
        <fullName evidence="6">Ras-related protein Rab-18</fullName>
    </recommendedName>
</protein>
<dbReference type="PRINTS" id="PR00449">
    <property type="entry name" value="RASTRNSFRMNG"/>
</dbReference>
<dbReference type="PROSITE" id="PS51420">
    <property type="entry name" value="RHO"/>
    <property type="match status" value="1"/>
</dbReference>